<dbReference type="Proteomes" id="UP000612585">
    <property type="component" value="Unassembled WGS sequence"/>
</dbReference>
<gene>
    <name evidence="8" type="ORF">Vau01_097150</name>
</gene>
<dbReference type="InterPro" id="IPR016032">
    <property type="entry name" value="Sig_transdc_resp-reg_C-effctor"/>
</dbReference>
<keyword evidence="3" id="KW-0238">DNA-binding</keyword>
<evidence type="ECO:0000313" key="9">
    <source>
        <dbReference type="Proteomes" id="UP000612585"/>
    </source>
</evidence>
<dbReference type="PRINTS" id="PR00364">
    <property type="entry name" value="DISEASERSIST"/>
</dbReference>
<keyword evidence="4" id="KW-0804">Transcription</keyword>
<name>A0A8J4E5K3_9ACTN</name>
<dbReference type="InterPro" id="IPR027417">
    <property type="entry name" value="P-loop_NTPase"/>
</dbReference>
<protein>
    <submittedName>
        <fullName evidence="8">SARP family transcriptional regulator</fullName>
    </submittedName>
</protein>
<dbReference type="InterPro" id="IPR011990">
    <property type="entry name" value="TPR-like_helical_dom_sf"/>
</dbReference>
<evidence type="ECO:0000313" key="8">
    <source>
        <dbReference type="EMBL" id="GIJ62199.1"/>
    </source>
</evidence>
<dbReference type="InterPro" id="IPR003593">
    <property type="entry name" value="AAA+_ATPase"/>
</dbReference>
<dbReference type="EMBL" id="BOPG01000076">
    <property type="protein sequence ID" value="GIJ62199.1"/>
    <property type="molecule type" value="Genomic_DNA"/>
</dbReference>
<dbReference type="Pfam" id="PF00931">
    <property type="entry name" value="NB-ARC"/>
    <property type="match status" value="1"/>
</dbReference>
<organism evidence="8 9">
    <name type="scientific">Virgisporangium aurantiacum</name>
    <dbReference type="NCBI Taxonomy" id="175570"/>
    <lineage>
        <taxon>Bacteria</taxon>
        <taxon>Bacillati</taxon>
        <taxon>Actinomycetota</taxon>
        <taxon>Actinomycetes</taxon>
        <taxon>Micromonosporales</taxon>
        <taxon>Micromonosporaceae</taxon>
        <taxon>Virgisporangium</taxon>
    </lineage>
</organism>
<feature type="domain" description="OmpR/PhoB-type" evidence="6">
    <location>
        <begin position="15"/>
        <end position="91"/>
    </location>
</feature>
<dbReference type="SUPFAM" id="SSF48452">
    <property type="entry name" value="TPR-like"/>
    <property type="match status" value="3"/>
</dbReference>
<evidence type="ECO:0000259" key="7">
    <source>
        <dbReference type="SMART" id="SM01043"/>
    </source>
</evidence>
<dbReference type="InterPro" id="IPR019734">
    <property type="entry name" value="TPR_rpt"/>
</dbReference>
<dbReference type="SMART" id="SM00028">
    <property type="entry name" value="TPR"/>
    <property type="match status" value="7"/>
</dbReference>
<dbReference type="Pfam" id="PF13424">
    <property type="entry name" value="TPR_12"/>
    <property type="match status" value="1"/>
</dbReference>
<dbReference type="SMART" id="SM00862">
    <property type="entry name" value="Trans_reg_C"/>
    <property type="match status" value="1"/>
</dbReference>
<dbReference type="InterPro" id="IPR051677">
    <property type="entry name" value="AfsR-DnrI-RedD_regulator"/>
</dbReference>
<dbReference type="PANTHER" id="PTHR35807">
    <property type="entry name" value="TRANSCRIPTIONAL REGULATOR REDD-RELATED"/>
    <property type="match status" value="1"/>
</dbReference>
<dbReference type="InterPro" id="IPR001867">
    <property type="entry name" value="OmpR/PhoB-type_DNA-bd"/>
</dbReference>
<dbReference type="Gene3D" id="1.25.40.10">
    <property type="entry name" value="Tetratricopeptide repeat domain"/>
    <property type="match status" value="4"/>
</dbReference>
<comment type="similarity">
    <text evidence="1">Belongs to the AfsR/DnrI/RedD regulatory family.</text>
</comment>
<keyword evidence="2" id="KW-0805">Transcription regulation</keyword>
<proteinExistence type="inferred from homology"/>
<dbReference type="InterPro" id="IPR002182">
    <property type="entry name" value="NB-ARC"/>
</dbReference>
<feature type="domain" description="Bacterial transcriptional activator" evidence="7">
    <location>
        <begin position="98"/>
        <end position="243"/>
    </location>
</feature>
<dbReference type="GO" id="GO:0043531">
    <property type="term" value="F:ADP binding"/>
    <property type="evidence" value="ECO:0007669"/>
    <property type="project" value="InterPro"/>
</dbReference>
<dbReference type="SMART" id="SM01043">
    <property type="entry name" value="BTAD"/>
    <property type="match status" value="1"/>
</dbReference>
<dbReference type="GO" id="GO:0006355">
    <property type="term" value="P:regulation of DNA-templated transcription"/>
    <property type="evidence" value="ECO:0007669"/>
    <property type="project" value="InterPro"/>
</dbReference>
<accession>A0A8J4E5K3</accession>
<evidence type="ECO:0000256" key="4">
    <source>
        <dbReference type="ARBA" id="ARBA00023163"/>
    </source>
</evidence>
<dbReference type="GO" id="GO:0003677">
    <property type="term" value="F:DNA binding"/>
    <property type="evidence" value="ECO:0007669"/>
    <property type="project" value="UniProtKB-KW"/>
</dbReference>
<dbReference type="SMART" id="SM00382">
    <property type="entry name" value="AAA"/>
    <property type="match status" value="1"/>
</dbReference>
<dbReference type="CDD" id="cd00267">
    <property type="entry name" value="ABC_ATPase"/>
    <property type="match status" value="1"/>
</dbReference>
<dbReference type="GO" id="GO:0000160">
    <property type="term" value="P:phosphorelay signal transduction system"/>
    <property type="evidence" value="ECO:0007669"/>
    <property type="project" value="InterPro"/>
</dbReference>
<dbReference type="Pfam" id="PF03704">
    <property type="entry name" value="BTAD"/>
    <property type="match status" value="1"/>
</dbReference>
<feature type="domain" description="AAA+ ATPase" evidence="5">
    <location>
        <begin position="306"/>
        <end position="445"/>
    </location>
</feature>
<evidence type="ECO:0000256" key="2">
    <source>
        <dbReference type="ARBA" id="ARBA00023015"/>
    </source>
</evidence>
<evidence type="ECO:0000259" key="6">
    <source>
        <dbReference type="SMART" id="SM00862"/>
    </source>
</evidence>
<dbReference type="PANTHER" id="PTHR35807:SF1">
    <property type="entry name" value="TRANSCRIPTIONAL REGULATOR REDD"/>
    <property type="match status" value="1"/>
</dbReference>
<dbReference type="SUPFAM" id="SSF52540">
    <property type="entry name" value="P-loop containing nucleoside triphosphate hydrolases"/>
    <property type="match status" value="1"/>
</dbReference>
<dbReference type="InterPro" id="IPR036388">
    <property type="entry name" value="WH-like_DNA-bd_sf"/>
</dbReference>
<dbReference type="InterPro" id="IPR005158">
    <property type="entry name" value="BTAD"/>
</dbReference>
<dbReference type="Gene3D" id="1.10.10.10">
    <property type="entry name" value="Winged helix-like DNA-binding domain superfamily/Winged helix DNA-binding domain"/>
    <property type="match status" value="1"/>
</dbReference>
<dbReference type="SUPFAM" id="SSF46894">
    <property type="entry name" value="C-terminal effector domain of the bipartite response regulators"/>
    <property type="match status" value="1"/>
</dbReference>
<dbReference type="Gene3D" id="3.40.50.300">
    <property type="entry name" value="P-loop containing nucleotide triphosphate hydrolases"/>
    <property type="match status" value="1"/>
</dbReference>
<evidence type="ECO:0000256" key="3">
    <source>
        <dbReference type="ARBA" id="ARBA00023125"/>
    </source>
</evidence>
<evidence type="ECO:0000256" key="1">
    <source>
        <dbReference type="ARBA" id="ARBA00005820"/>
    </source>
</evidence>
<evidence type="ECO:0000259" key="5">
    <source>
        <dbReference type="SMART" id="SM00382"/>
    </source>
</evidence>
<dbReference type="AlphaFoldDB" id="A0A8J4E5K3"/>
<sequence>MDFHVLGTLEVAIAGRRITVSAVKHRILLAALLVHANEVVSLDRLGAFIWSDAPPADERAAIQTYVTRLRHLVTGCDGETKIHFRGNGYQIEVDETAVDLGVFAATVRTADEAAAGDDLEGEAAALHEAMALWRDQPLADVPSEALRQEVVPRLLEWRMAVLQRRVELDLRLGRHAELVAELVGLTDSYPVSERLWAALMTALYRCGRRAEALTAFQTVRAYLADELGVDPGEQLRDLHHAVLNDNVPTVPARPTVRRPVLPAEQPSATEWLGQCRLPLDTPDLVGRKKVNSAILHALRASVAGVGVPTVAITGPPGVGKSALAVRVAHELRADYPDGQWFVRLDGTGADRRPPGQVLDELLRTAGVDPSTIPGGEAQRAGTLRARLADHRVLLVLDDAANVAQVAPLLPGTPGCAVLITSRNELGGLAVLHGALRYPLDSLDADAAGELLRRALGPQRLAAEPTAVTELAELCGRLPLALRIVVANLASRPHTTIDGYVTELRADDRLARLAVPGDTQIAVRGAFDLSYSSLPAVAGRAFRLLGLVPGGDFDAAAMGALIGAGAATAAALLETLASASLIEQHAAKRFRFHDLIRLYSAERVAADEPPDDRDAATRRLLDWYLHTAHAAARRFDPAYAESAPPAPPAETPIRSFPTDRAAMDWFDAERGNLVAAIRHAADRGYPPYPWLLFQAIRLDLLHRNHTDEWAASVSAATSAAEIAGDAPALAELHLSQGTLSWATGRYADADAQLHAAVRMARDAGRPIVAARALNNLGLVHLELGQLDTASRYLAEAAEPPEVLDAVRGLGAAVFSNLGIARLERGELRAAAESLTRAAAANRANGSLRGEENAEINLGHVHRLLGNLDTATGHLLRALHLTRHIGARPDEAGALVGLAGIYRDSGRYSSALEAGLASLSVARAVGHRRSESDALVELGAIALDTGQSALARDRYTTARELARDLGYRRVEAQALTGLALAGAALAGYRVTGMDLPGTPAEAAAEAAVSVHFGRAEQALALARQAGLRILEAGALIAYGRIAVATGRFGLAAQCAAQALALHRAAECPRGQAEARTILAAIPRAVREQPCVAR</sequence>
<comment type="caution">
    <text evidence="8">The sequence shown here is derived from an EMBL/GenBank/DDBJ whole genome shotgun (WGS) entry which is preliminary data.</text>
</comment>
<reference evidence="8" key="1">
    <citation type="submission" date="2021-01" db="EMBL/GenBank/DDBJ databases">
        <title>Whole genome shotgun sequence of Virgisporangium aurantiacum NBRC 16421.</title>
        <authorList>
            <person name="Komaki H."/>
            <person name="Tamura T."/>
        </authorList>
    </citation>
    <scope>NUCLEOTIDE SEQUENCE</scope>
    <source>
        <strain evidence="8">NBRC 16421</strain>
    </source>
</reference>
<dbReference type="CDD" id="cd15831">
    <property type="entry name" value="BTAD"/>
    <property type="match status" value="1"/>
</dbReference>
<keyword evidence="9" id="KW-1185">Reference proteome</keyword>